<organism evidence="7 8">
    <name type="scientific">Leptothrix cholodnii (strain ATCC 51168 / LMG 8142 / SP-6)</name>
    <name type="common">Leptothrix discophora (strain SP-6)</name>
    <dbReference type="NCBI Taxonomy" id="395495"/>
    <lineage>
        <taxon>Bacteria</taxon>
        <taxon>Pseudomonadati</taxon>
        <taxon>Pseudomonadota</taxon>
        <taxon>Betaproteobacteria</taxon>
        <taxon>Burkholderiales</taxon>
        <taxon>Sphaerotilaceae</taxon>
        <taxon>Leptothrix</taxon>
    </lineage>
</organism>
<dbReference type="HOGENOM" id="CLU_146035_0_0_4"/>
<evidence type="ECO:0000313" key="7">
    <source>
        <dbReference type="EMBL" id="ACB35268.1"/>
    </source>
</evidence>
<sequence length="141" mass="15101" precursor="true">MHPRWNVYRALRLAAVLAVTCTASLTAHAGAATTPQDQLKSYVDAAGAPAQAARGEQFFNSRHGADWSCSSCHTLKPAADGKHASTGKRIAPMAPAANPERFTDVAKIEKWFGRNCKDVLARACTPAEKADVMAYLMSIKS</sequence>
<dbReference type="GO" id="GO:0020037">
    <property type="term" value="F:heme binding"/>
    <property type="evidence" value="ECO:0007669"/>
    <property type="project" value="InterPro"/>
</dbReference>
<protein>
    <recommendedName>
        <fullName evidence="6">Cytochrome c domain-containing protein</fullName>
    </recommendedName>
</protein>
<evidence type="ECO:0000313" key="8">
    <source>
        <dbReference type="Proteomes" id="UP000001693"/>
    </source>
</evidence>
<proteinExistence type="predicted"/>
<evidence type="ECO:0000256" key="4">
    <source>
        <dbReference type="PROSITE-ProRule" id="PRU00433"/>
    </source>
</evidence>
<reference evidence="7 8" key="1">
    <citation type="submission" date="2008-03" db="EMBL/GenBank/DDBJ databases">
        <title>Complete sequence of Leptothrix cholodnii SP-6.</title>
        <authorList>
            <consortium name="US DOE Joint Genome Institute"/>
            <person name="Copeland A."/>
            <person name="Lucas S."/>
            <person name="Lapidus A."/>
            <person name="Glavina del Rio T."/>
            <person name="Dalin E."/>
            <person name="Tice H."/>
            <person name="Bruce D."/>
            <person name="Goodwin L."/>
            <person name="Pitluck S."/>
            <person name="Chertkov O."/>
            <person name="Brettin T."/>
            <person name="Detter J.C."/>
            <person name="Han C."/>
            <person name="Kuske C.R."/>
            <person name="Schmutz J."/>
            <person name="Larimer F."/>
            <person name="Land M."/>
            <person name="Hauser L."/>
            <person name="Kyrpides N."/>
            <person name="Lykidis A."/>
            <person name="Emerson D."/>
            <person name="Richardson P."/>
        </authorList>
    </citation>
    <scope>NUCLEOTIDE SEQUENCE [LARGE SCALE GENOMIC DNA]</scope>
    <source>
        <strain evidence="8">ATCC 51168 / LMG 8142 / SP-6</strain>
    </source>
</reference>
<dbReference type="AlphaFoldDB" id="B1XZ98"/>
<dbReference type="STRING" id="395495.Lcho_3008"/>
<evidence type="ECO:0000256" key="1">
    <source>
        <dbReference type="ARBA" id="ARBA00022617"/>
    </source>
</evidence>
<feature type="chain" id="PRO_5002773215" description="Cytochrome c domain-containing protein" evidence="5">
    <location>
        <begin position="30"/>
        <end position="141"/>
    </location>
</feature>
<dbReference type="InterPro" id="IPR036909">
    <property type="entry name" value="Cyt_c-like_dom_sf"/>
</dbReference>
<evidence type="ECO:0000256" key="5">
    <source>
        <dbReference type="SAM" id="SignalP"/>
    </source>
</evidence>
<evidence type="ECO:0000256" key="2">
    <source>
        <dbReference type="ARBA" id="ARBA00022723"/>
    </source>
</evidence>
<keyword evidence="2 4" id="KW-0479">Metal-binding</keyword>
<dbReference type="SUPFAM" id="SSF46626">
    <property type="entry name" value="Cytochrome c"/>
    <property type="match status" value="1"/>
</dbReference>
<accession>B1XZ98</accession>
<name>B1XZ98_LEPCP</name>
<evidence type="ECO:0000256" key="3">
    <source>
        <dbReference type="ARBA" id="ARBA00023004"/>
    </source>
</evidence>
<feature type="signal peptide" evidence="5">
    <location>
        <begin position="1"/>
        <end position="29"/>
    </location>
</feature>
<dbReference type="GO" id="GO:0046872">
    <property type="term" value="F:metal ion binding"/>
    <property type="evidence" value="ECO:0007669"/>
    <property type="project" value="UniProtKB-KW"/>
</dbReference>
<keyword evidence="5" id="KW-0732">Signal</keyword>
<keyword evidence="8" id="KW-1185">Reference proteome</keyword>
<keyword evidence="1 4" id="KW-0349">Heme</keyword>
<dbReference type="Pfam" id="PF09086">
    <property type="entry name" value="DUF1924"/>
    <property type="match status" value="1"/>
</dbReference>
<feature type="domain" description="Cytochrome c" evidence="6">
    <location>
        <begin position="50"/>
        <end position="140"/>
    </location>
</feature>
<dbReference type="Gene3D" id="1.10.760.10">
    <property type="entry name" value="Cytochrome c-like domain"/>
    <property type="match status" value="1"/>
</dbReference>
<evidence type="ECO:0000259" key="6">
    <source>
        <dbReference type="PROSITE" id="PS51007"/>
    </source>
</evidence>
<dbReference type="eggNOG" id="COG2010">
    <property type="taxonomic scope" value="Bacteria"/>
</dbReference>
<dbReference type="OrthoDB" id="5295318at2"/>
<dbReference type="InterPro" id="IPR009056">
    <property type="entry name" value="Cyt_c-like_dom"/>
</dbReference>
<dbReference type="GO" id="GO:0009055">
    <property type="term" value="F:electron transfer activity"/>
    <property type="evidence" value="ECO:0007669"/>
    <property type="project" value="InterPro"/>
</dbReference>
<dbReference type="KEGG" id="lch:Lcho_3008"/>
<dbReference type="RefSeq" id="WP_012348019.1">
    <property type="nucleotide sequence ID" value="NC_010524.1"/>
</dbReference>
<keyword evidence="3 4" id="KW-0408">Iron</keyword>
<dbReference type="EMBL" id="CP001013">
    <property type="protein sequence ID" value="ACB35268.1"/>
    <property type="molecule type" value="Genomic_DNA"/>
</dbReference>
<dbReference type="InterPro" id="IPR015170">
    <property type="entry name" value="DUF1924_SHP"/>
</dbReference>
<dbReference type="PROSITE" id="PS51007">
    <property type="entry name" value="CYTC"/>
    <property type="match status" value="1"/>
</dbReference>
<dbReference type="Proteomes" id="UP000001693">
    <property type="component" value="Chromosome"/>
</dbReference>
<gene>
    <name evidence="7" type="ordered locus">Lcho_3008</name>
</gene>